<dbReference type="STRING" id="35756.GCA_001044155_01847"/>
<sequence length="254" mass="26756">MTTLTYTEHGNKDASSTIVFLGSIASTTDMWAPQFEAFADTHRMIAINHRGHGGSDVAEVDPGTTTMAELADDVLRTLDNLDVDQFTVVGLSLGGAIAQYLAATSPRVTKAVFCCTAAYFGGPDKWVPRADLTRTEGLTPMVDAVVGLWFTSEFAESNPSVVEAARDMILSTQGEGYAQCSDALAQWDFKDSLSQITCPVLTIAGDDDLSTPPATVAQIGDGAAGSSTSVVVPGAHVPTLESPDEFNQALQAFI</sequence>
<dbReference type="Pfam" id="PF00561">
    <property type="entry name" value="Abhydrolase_1"/>
    <property type="match status" value="1"/>
</dbReference>
<organism evidence="2 3">
    <name type="scientific">Corynebacterium pilosum</name>
    <dbReference type="NCBI Taxonomy" id="35756"/>
    <lineage>
        <taxon>Bacteria</taxon>
        <taxon>Bacillati</taxon>
        <taxon>Actinomycetota</taxon>
        <taxon>Actinomycetes</taxon>
        <taxon>Mycobacteriales</taxon>
        <taxon>Corynebacteriaceae</taxon>
        <taxon>Corynebacterium</taxon>
    </lineage>
</organism>
<name>A0A376CJJ4_9CORY</name>
<dbReference type="EMBL" id="UFXQ01000001">
    <property type="protein sequence ID" value="STC68661.1"/>
    <property type="molecule type" value="Genomic_DNA"/>
</dbReference>
<keyword evidence="3" id="KW-1185">Reference proteome</keyword>
<dbReference type="EC" id="3.1.1.24" evidence="2"/>
<accession>A0A376CJJ4</accession>
<protein>
    <submittedName>
        <fullName evidence="2">3-oxoadipate enol-lactone hydrolase/4-carboxymuconolactone decarboxylase</fullName>
        <ecNumber evidence="2">3.1.1.24</ecNumber>
    </submittedName>
</protein>
<dbReference type="InterPro" id="IPR050266">
    <property type="entry name" value="AB_hydrolase_sf"/>
</dbReference>
<reference evidence="2 3" key="1">
    <citation type="submission" date="2018-06" db="EMBL/GenBank/DDBJ databases">
        <authorList>
            <consortium name="Pathogen Informatics"/>
            <person name="Doyle S."/>
        </authorList>
    </citation>
    <scope>NUCLEOTIDE SEQUENCE [LARGE SCALE GENOMIC DNA]</scope>
    <source>
        <strain evidence="2 3">NCTC11862</strain>
    </source>
</reference>
<evidence type="ECO:0000313" key="3">
    <source>
        <dbReference type="Proteomes" id="UP000254467"/>
    </source>
</evidence>
<evidence type="ECO:0000313" key="2">
    <source>
        <dbReference type="EMBL" id="STC68661.1"/>
    </source>
</evidence>
<dbReference type="InterPro" id="IPR026968">
    <property type="entry name" value="PcaD/CatD"/>
</dbReference>
<dbReference type="Proteomes" id="UP000254467">
    <property type="component" value="Unassembled WGS sequence"/>
</dbReference>
<dbReference type="OrthoDB" id="9802489at2"/>
<dbReference type="NCBIfam" id="TIGR02427">
    <property type="entry name" value="protocat_pcaD"/>
    <property type="match status" value="1"/>
</dbReference>
<dbReference type="InterPro" id="IPR000073">
    <property type="entry name" value="AB_hydrolase_1"/>
</dbReference>
<feature type="domain" description="AB hydrolase-1" evidence="1">
    <location>
        <begin position="17"/>
        <end position="242"/>
    </location>
</feature>
<dbReference type="PANTHER" id="PTHR43798">
    <property type="entry name" value="MONOACYLGLYCEROL LIPASE"/>
    <property type="match status" value="1"/>
</dbReference>
<dbReference type="GO" id="GO:0042952">
    <property type="term" value="P:beta-ketoadipate pathway"/>
    <property type="evidence" value="ECO:0007669"/>
    <property type="project" value="InterPro"/>
</dbReference>
<dbReference type="InterPro" id="IPR029058">
    <property type="entry name" value="AB_hydrolase_fold"/>
</dbReference>
<dbReference type="Gene3D" id="3.40.50.1820">
    <property type="entry name" value="alpha/beta hydrolase"/>
    <property type="match status" value="1"/>
</dbReference>
<evidence type="ECO:0000259" key="1">
    <source>
        <dbReference type="Pfam" id="PF00561"/>
    </source>
</evidence>
<dbReference type="GO" id="GO:0047570">
    <property type="term" value="F:3-oxoadipate enol-lactonase activity"/>
    <property type="evidence" value="ECO:0007669"/>
    <property type="project" value="UniProtKB-EC"/>
</dbReference>
<gene>
    <name evidence="2" type="primary">catD</name>
    <name evidence="2" type="ORF">NCTC11862_00420</name>
</gene>
<dbReference type="RefSeq" id="WP_018582163.1">
    <property type="nucleotide sequence ID" value="NZ_LDYD01000007.1"/>
</dbReference>
<keyword evidence="2" id="KW-0378">Hydrolase</keyword>
<proteinExistence type="predicted"/>
<dbReference type="SUPFAM" id="SSF53474">
    <property type="entry name" value="alpha/beta-Hydrolases"/>
    <property type="match status" value="1"/>
</dbReference>
<dbReference type="AlphaFoldDB" id="A0A376CJJ4"/>